<dbReference type="Pfam" id="PF25240">
    <property type="entry name" value="PUB2_N"/>
    <property type="match status" value="1"/>
</dbReference>
<dbReference type="EMBL" id="BPVZ01000017">
    <property type="protein sequence ID" value="GKV01810.1"/>
    <property type="molecule type" value="Genomic_DNA"/>
</dbReference>
<name>A0AAV5IN52_9ROSI</name>
<dbReference type="Proteomes" id="UP001054252">
    <property type="component" value="Unassembled WGS sequence"/>
</dbReference>
<evidence type="ECO:0000259" key="1">
    <source>
        <dbReference type="Pfam" id="PF25240"/>
    </source>
</evidence>
<sequence>MISSSLNICHILYRLLESSPSTSSMNDVQHCIQQIKCLKQERIAEDIEEVLRSQRDGVLPFTNNLIKVIQSLNLTSNQEL</sequence>
<protein>
    <recommendedName>
        <fullName evidence="1">PUB2-4-like N-terminal domain-containing protein</fullName>
    </recommendedName>
</protein>
<dbReference type="AlphaFoldDB" id="A0AAV5IN52"/>
<accession>A0AAV5IN52</accession>
<organism evidence="2 3">
    <name type="scientific">Rubroshorea leprosula</name>
    <dbReference type="NCBI Taxonomy" id="152421"/>
    <lineage>
        <taxon>Eukaryota</taxon>
        <taxon>Viridiplantae</taxon>
        <taxon>Streptophyta</taxon>
        <taxon>Embryophyta</taxon>
        <taxon>Tracheophyta</taxon>
        <taxon>Spermatophyta</taxon>
        <taxon>Magnoliopsida</taxon>
        <taxon>eudicotyledons</taxon>
        <taxon>Gunneridae</taxon>
        <taxon>Pentapetalae</taxon>
        <taxon>rosids</taxon>
        <taxon>malvids</taxon>
        <taxon>Malvales</taxon>
        <taxon>Dipterocarpaceae</taxon>
        <taxon>Rubroshorea</taxon>
    </lineage>
</organism>
<comment type="caution">
    <text evidence="2">The sequence shown here is derived from an EMBL/GenBank/DDBJ whole genome shotgun (WGS) entry which is preliminary data.</text>
</comment>
<reference evidence="2 3" key="1">
    <citation type="journal article" date="2021" name="Commun. Biol.">
        <title>The genome of Shorea leprosula (Dipterocarpaceae) highlights the ecological relevance of drought in aseasonal tropical rainforests.</title>
        <authorList>
            <person name="Ng K.K.S."/>
            <person name="Kobayashi M.J."/>
            <person name="Fawcett J.A."/>
            <person name="Hatakeyama M."/>
            <person name="Paape T."/>
            <person name="Ng C.H."/>
            <person name="Ang C.C."/>
            <person name="Tnah L.H."/>
            <person name="Lee C.T."/>
            <person name="Nishiyama T."/>
            <person name="Sese J."/>
            <person name="O'Brien M.J."/>
            <person name="Copetti D."/>
            <person name="Mohd Noor M.I."/>
            <person name="Ong R.C."/>
            <person name="Putra M."/>
            <person name="Sireger I.Z."/>
            <person name="Indrioko S."/>
            <person name="Kosugi Y."/>
            <person name="Izuno A."/>
            <person name="Isagi Y."/>
            <person name="Lee S.L."/>
            <person name="Shimizu K.K."/>
        </authorList>
    </citation>
    <scope>NUCLEOTIDE SEQUENCE [LARGE SCALE GENOMIC DNA]</scope>
    <source>
        <strain evidence="2">214</strain>
    </source>
</reference>
<proteinExistence type="predicted"/>
<evidence type="ECO:0000313" key="3">
    <source>
        <dbReference type="Proteomes" id="UP001054252"/>
    </source>
</evidence>
<evidence type="ECO:0000313" key="2">
    <source>
        <dbReference type="EMBL" id="GKV01810.1"/>
    </source>
</evidence>
<gene>
    <name evidence="2" type="ORF">SLEP1_g14333</name>
</gene>
<keyword evidence="3" id="KW-1185">Reference proteome</keyword>
<dbReference type="InterPro" id="IPR057314">
    <property type="entry name" value="PUB2-4-like_N"/>
</dbReference>
<feature type="domain" description="PUB2-4-like N-terminal" evidence="1">
    <location>
        <begin position="3"/>
        <end position="39"/>
    </location>
</feature>